<dbReference type="EMBL" id="JAHLFQ010000005">
    <property type="protein sequence ID" value="MBU3803166.1"/>
    <property type="molecule type" value="Genomic_DNA"/>
</dbReference>
<name>A0A9E2KAL1_9FIRM</name>
<dbReference type="PROSITE" id="PS00092">
    <property type="entry name" value="N6_MTASE"/>
    <property type="match status" value="1"/>
</dbReference>
<dbReference type="InterPro" id="IPR007848">
    <property type="entry name" value="Small_mtfrase_dom"/>
</dbReference>
<comment type="catalytic activity">
    <reaction evidence="4 5">
        <text>L-glutaminyl-[peptide chain release factor] + S-adenosyl-L-methionine = N(5)-methyl-L-glutaminyl-[peptide chain release factor] + S-adenosyl-L-homocysteine + H(+)</text>
        <dbReference type="Rhea" id="RHEA:42896"/>
        <dbReference type="Rhea" id="RHEA-COMP:10271"/>
        <dbReference type="Rhea" id="RHEA-COMP:10272"/>
        <dbReference type="ChEBI" id="CHEBI:15378"/>
        <dbReference type="ChEBI" id="CHEBI:30011"/>
        <dbReference type="ChEBI" id="CHEBI:57856"/>
        <dbReference type="ChEBI" id="CHEBI:59789"/>
        <dbReference type="ChEBI" id="CHEBI:61891"/>
        <dbReference type="EC" id="2.1.1.297"/>
    </reaction>
</comment>
<dbReference type="EC" id="2.1.1.297" evidence="5"/>
<keyword evidence="2 5" id="KW-0808">Transferase</keyword>
<dbReference type="PANTHER" id="PTHR18895:SF74">
    <property type="entry name" value="MTRF1L RELEASE FACTOR GLUTAMINE METHYLTRANSFERASE"/>
    <property type="match status" value="1"/>
</dbReference>
<sequence length="291" mass="33438">MNQCHSLEEGISIWHAMKWAEEVLRTSGRLDAQIDAKLLMLYTLEYTESKLLLDRQKQMPTEHLERYKDYVLTRAKGIPLQYITHEQEFMGLNFYVNENVLIPRQDTESLIEKLLEKNEIAQFRKGIDIGTGTGCIGISLAHYIKGLQMTLIDISDKALEVTKRNVKYHHLEEVISILKSDVLQAYQGEKVDLIVSNPPYIAKEDMLDLMIEVKEHEPHLALTDDGDGLYFYRVISKEAKKYLKKGGLLAYEIGYNQGEAVTTILENENYEAIELFQDLAGNDRVIIAKNK</sequence>
<keyword evidence="1 5" id="KW-0489">Methyltransferase</keyword>
<dbReference type="PANTHER" id="PTHR18895">
    <property type="entry name" value="HEMK METHYLTRANSFERASE"/>
    <property type="match status" value="1"/>
</dbReference>
<dbReference type="GO" id="GO:0102559">
    <property type="term" value="F:peptide chain release factor N(5)-glutamine methyltransferase activity"/>
    <property type="evidence" value="ECO:0007669"/>
    <property type="project" value="UniProtKB-EC"/>
</dbReference>
<evidence type="ECO:0000259" key="7">
    <source>
        <dbReference type="Pfam" id="PF17827"/>
    </source>
</evidence>
<comment type="similarity">
    <text evidence="5">Belongs to the protein N5-glutamine methyltransferase family. PrmC subfamily.</text>
</comment>
<protein>
    <recommendedName>
        <fullName evidence="5">Release factor glutamine methyltransferase</fullName>
        <shortName evidence="5">RF MTase</shortName>
        <ecNumber evidence="5">2.1.1.297</ecNumber>
    </recommendedName>
    <alternativeName>
        <fullName evidence="5">N5-glutamine methyltransferase PrmC</fullName>
    </alternativeName>
    <alternativeName>
        <fullName evidence="5">Protein-(glutamine-N5) MTase PrmC</fullName>
    </alternativeName>
    <alternativeName>
        <fullName evidence="5">Protein-glutamine N-methyltransferase PrmC</fullName>
    </alternativeName>
</protein>
<dbReference type="SUPFAM" id="SSF53335">
    <property type="entry name" value="S-adenosyl-L-methionine-dependent methyltransferases"/>
    <property type="match status" value="1"/>
</dbReference>
<dbReference type="HAMAP" id="MF_02126">
    <property type="entry name" value="RF_methyltr_PrmC"/>
    <property type="match status" value="1"/>
</dbReference>
<feature type="binding site" evidence="5">
    <location>
        <position position="197"/>
    </location>
    <ligand>
        <name>S-adenosyl-L-methionine</name>
        <dbReference type="ChEBI" id="CHEBI:59789"/>
    </ligand>
</feature>
<gene>
    <name evidence="5 8" type="primary">prmC</name>
    <name evidence="8" type="ORF">H9872_00185</name>
</gene>
<feature type="binding site" evidence="5">
    <location>
        <begin position="130"/>
        <end position="134"/>
    </location>
    <ligand>
        <name>S-adenosyl-L-methionine</name>
        <dbReference type="ChEBI" id="CHEBI:59789"/>
    </ligand>
</feature>
<feature type="binding site" evidence="5">
    <location>
        <begin position="197"/>
        <end position="200"/>
    </location>
    <ligand>
        <name>substrate</name>
    </ligand>
</feature>
<evidence type="ECO:0000259" key="6">
    <source>
        <dbReference type="Pfam" id="PF05175"/>
    </source>
</evidence>
<dbReference type="Gene3D" id="1.10.8.10">
    <property type="entry name" value="DNA helicase RuvA subunit, C-terminal domain"/>
    <property type="match status" value="1"/>
</dbReference>
<dbReference type="NCBIfam" id="TIGR00536">
    <property type="entry name" value="hemK_fam"/>
    <property type="match status" value="1"/>
</dbReference>
<comment type="function">
    <text evidence="5">Methylates the class 1 translation termination release factors RF1/PrfA and RF2/PrfB on the glutamine residue of the universally conserved GGQ motif.</text>
</comment>
<dbReference type="InterPro" id="IPR029063">
    <property type="entry name" value="SAM-dependent_MTases_sf"/>
</dbReference>
<evidence type="ECO:0000256" key="1">
    <source>
        <dbReference type="ARBA" id="ARBA00022603"/>
    </source>
</evidence>
<dbReference type="Pfam" id="PF17827">
    <property type="entry name" value="PrmC_N"/>
    <property type="match status" value="1"/>
</dbReference>
<dbReference type="GO" id="GO:0003676">
    <property type="term" value="F:nucleic acid binding"/>
    <property type="evidence" value="ECO:0007669"/>
    <property type="project" value="InterPro"/>
</dbReference>
<feature type="binding site" evidence="5">
    <location>
        <position position="153"/>
    </location>
    <ligand>
        <name>S-adenosyl-L-methionine</name>
        <dbReference type="ChEBI" id="CHEBI:59789"/>
    </ligand>
</feature>
<accession>A0A9E2KAL1</accession>
<dbReference type="InterPro" id="IPR040758">
    <property type="entry name" value="PrmC_N"/>
</dbReference>
<comment type="caution">
    <text evidence="5">Lacks conserved residue(s) required for the propagation of feature annotation.</text>
</comment>
<proteinExistence type="inferred from homology"/>
<dbReference type="InterPro" id="IPR002052">
    <property type="entry name" value="DNA_methylase_N6_adenine_CS"/>
</dbReference>
<dbReference type="InterPro" id="IPR004556">
    <property type="entry name" value="HemK-like"/>
</dbReference>
<dbReference type="CDD" id="cd02440">
    <property type="entry name" value="AdoMet_MTases"/>
    <property type="match status" value="1"/>
</dbReference>
<evidence type="ECO:0000256" key="4">
    <source>
        <dbReference type="ARBA" id="ARBA00048391"/>
    </source>
</evidence>
<dbReference type="Gene3D" id="3.40.50.150">
    <property type="entry name" value="Vaccinia Virus protein VP39"/>
    <property type="match status" value="1"/>
</dbReference>
<evidence type="ECO:0000256" key="2">
    <source>
        <dbReference type="ARBA" id="ARBA00022679"/>
    </source>
</evidence>
<feature type="domain" description="Release factor glutamine methyltransferase N-terminal" evidence="7">
    <location>
        <begin position="16"/>
        <end position="84"/>
    </location>
</feature>
<reference evidence="8" key="2">
    <citation type="submission" date="2021-04" db="EMBL/GenBank/DDBJ databases">
        <authorList>
            <person name="Gilroy R."/>
        </authorList>
    </citation>
    <scope>NUCLEOTIDE SEQUENCE</scope>
    <source>
        <strain evidence="8">B5-657</strain>
    </source>
</reference>
<dbReference type="InterPro" id="IPR019874">
    <property type="entry name" value="RF_methyltr_PrmC"/>
</dbReference>
<dbReference type="InterPro" id="IPR050320">
    <property type="entry name" value="N5-glutamine_MTase"/>
</dbReference>
<evidence type="ECO:0000313" key="9">
    <source>
        <dbReference type="Proteomes" id="UP000824229"/>
    </source>
</evidence>
<dbReference type="Proteomes" id="UP000824229">
    <property type="component" value="Unassembled WGS sequence"/>
</dbReference>
<feature type="domain" description="Methyltransferase small" evidence="6">
    <location>
        <begin position="108"/>
        <end position="205"/>
    </location>
</feature>
<comment type="caution">
    <text evidence="8">The sequence shown here is derived from an EMBL/GenBank/DDBJ whole genome shotgun (WGS) entry which is preliminary data.</text>
</comment>
<evidence type="ECO:0000256" key="5">
    <source>
        <dbReference type="HAMAP-Rule" id="MF_02126"/>
    </source>
</evidence>
<evidence type="ECO:0000256" key="3">
    <source>
        <dbReference type="ARBA" id="ARBA00022691"/>
    </source>
</evidence>
<dbReference type="GO" id="GO:0032259">
    <property type="term" value="P:methylation"/>
    <property type="evidence" value="ECO:0007669"/>
    <property type="project" value="UniProtKB-KW"/>
</dbReference>
<keyword evidence="3 5" id="KW-0949">S-adenosyl-L-methionine</keyword>
<dbReference type="NCBIfam" id="TIGR03534">
    <property type="entry name" value="RF_mod_PrmC"/>
    <property type="match status" value="1"/>
</dbReference>
<reference evidence="8" key="1">
    <citation type="journal article" date="2021" name="PeerJ">
        <title>Extensive microbial diversity within the chicken gut microbiome revealed by metagenomics and culture.</title>
        <authorList>
            <person name="Gilroy R."/>
            <person name="Ravi A."/>
            <person name="Getino M."/>
            <person name="Pursley I."/>
            <person name="Horton D.L."/>
            <person name="Alikhan N.F."/>
            <person name="Baker D."/>
            <person name="Gharbi K."/>
            <person name="Hall N."/>
            <person name="Watson M."/>
            <person name="Adriaenssens E.M."/>
            <person name="Foster-Nyarko E."/>
            <person name="Jarju S."/>
            <person name="Secka A."/>
            <person name="Antonio M."/>
            <person name="Oren A."/>
            <person name="Chaudhuri R.R."/>
            <person name="La Ragione R."/>
            <person name="Hildebrand F."/>
            <person name="Pallen M.J."/>
        </authorList>
    </citation>
    <scope>NUCLEOTIDE SEQUENCE</scope>
    <source>
        <strain evidence="8">B5-657</strain>
    </source>
</reference>
<dbReference type="Pfam" id="PF05175">
    <property type="entry name" value="MTS"/>
    <property type="match status" value="1"/>
</dbReference>
<dbReference type="AlphaFoldDB" id="A0A9E2KAL1"/>
<evidence type="ECO:0000313" key="8">
    <source>
        <dbReference type="EMBL" id="MBU3803166.1"/>
    </source>
</evidence>
<organism evidence="8 9">
    <name type="scientific">Candidatus Cellulosilyticum pullistercoris</name>
    <dbReference type="NCBI Taxonomy" id="2838521"/>
    <lineage>
        <taxon>Bacteria</taxon>
        <taxon>Bacillati</taxon>
        <taxon>Bacillota</taxon>
        <taxon>Clostridia</taxon>
        <taxon>Lachnospirales</taxon>
        <taxon>Cellulosilyticaceae</taxon>
        <taxon>Cellulosilyticum</taxon>
    </lineage>
</organism>